<organism evidence="1 2">
    <name type="scientific">Haloquadratum walsbyi J07HQW2</name>
    <dbReference type="NCBI Taxonomy" id="1238425"/>
    <lineage>
        <taxon>Archaea</taxon>
        <taxon>Methanobacteriati</taxon>
        <taxon>Methanobacteriota</taxon>
        <taxon>Stenosarchaea group</taxon>
        <taxon>Halobacteria</taxon>
        <taxon>Halobacteriales</taxon>
        <taxon>Haloferacaceae</taxon>
        <taxon>Haloquadratum</taxon>
    </lineage>
</organism>
<gene>
    <name evidence="1" type="ORF">J07HQW2_02906</name>
</gene>
<dbReference type="Proteomes" id="UP000030710">
    <property type="component" value="Unassembled WGS sequence"/>
</dbReference>
<name>U1PRP3_9EURY</name>
<proteinExistence type="predicted"/>
<dbReference type="HOGENOM" id="CLU_2461722_0_0_2"/>
<dbReference type="EMBL" id="KE356561">
    <property type="protein sequence ID" value="ERG96427.1"/>
    <property type="molecule type" value="Genomic_DNA"/>
</dbReference>
<reference evidence="1 2" key="1">
    <citation type="journal article" date="2013" name="PLoS ONE">
        <title>Assembly-driven community genomics of a hypersaline microbial ecosystem.</title>
        <authorList>
            <person name="Podell S."/>
            <person name="Ugalde J.A."/>
            <person name="Narasingarao P."/>
            <person name="Banfield J.F."/>
            <person name="Heidelberg K.B."/>
            <person name="Allen E.E."/>
        </authorList>
    </citation>
    <scope>NUCLEOTIDE SEQUENCE [LARGE SCALE GENOMIC DNA]</scope>
    <source>
        <strain evidence="2">J07HQW2</strain>
    </source>
</reference>
<dbReference type="eggNOG" id="arCOG14305">
    <property type="taxonomic scope" value="Archaea"/>
</dbReference>
<dbReference type="AlphaFoldDB" id="U1PRP3"/>
<evidence type="ECO:0000313" key="1">
    <source>
        <dbReference type="EMBL" id="ERG96427.1"/>
    </source>
</evidence>
<accession>U1PRP3</accession>
<evidence type="ECO:0000313" key="2">
    <source>
        <dbReference type="Proteomes" id="UP000030710"/>
    </source>
</evidence>
<dbReference type="eggNOG" id="arCOG09385">
    <property type="taxonomic scope" value="Archaea"/>
</dbReference>
<protein>
    <recommendedName>
        <fullName evidence="3">Ribbon-helix-helix protein, copG family</fullName>
    </recommendedName>
</protein>
<sequence>MNHGPLEVEGVHEENGWSGVGLRWTSGPIEVGTDLDPDDARDLVAECDDLGVSRSEIVEAILTAFVQSETNHVERVREIIIRKRKDTL</sequence>
<evidence type="ECO:0008006" key="3">
    <source>
        <dbReference type="Google" id="ProtNLM"/>
    </source>
</evidence>
<dbReference type="RefSeq" id="WP_021055892.1">
    <property type="nucleotide sequence ID" value="NZ_KE356561.1"/>
</dbReference>